<evidence type="ECO:0000313" key="3">
    <source>
        <dbReference type="Proteomes" id="UP000694923"/>
    </source>
</evidence>
<organism evidence="3 4">
    <name type="scientific">Galeopterus variegatus</name>
    <name type="common">Malayan flying lemur</name>
    <name type="synonym">Cynocephalus variegatus</name>
    <dbReference type="NCBI Taxonomy" id="482537"/>
    <lineage>
        <taxon>Eukaryota</taxon>
        <taxon>Metazoa</taxon>
        <taxon>Chordata</taxon>
        <taxon>Craniata</taxon>
        <taxon>Vertebrata</taxon>
        <taxon>Euteleostomi</taxon>
        <taxon>Mammalia</taxon>
        <taxon>Eutheria</taxon>
        <taxon>Euarchontoglires</taxon>
        <taxon>Dermoptera</taxon>
        <taxon>Cynocephalidae</taxon>
        <taxon>Galeopterus</taxon>
    </lineage>
</organism>
<dbReference type="SMART" id="SM00349">
    <property type="entry name" value="KRAB"/>
    <property type="match status" value="1"/>
</dbReference>
<sequence length="144" mass="16511">MPREFGAGESRVKPQQFSPYSTPFPPLPAKLPDCTMHFQEQEKMDKSPELVSFEDVAVDFTWEEWRDLNDAQRTLYRDVMLETYSSLVSLGHCINKPEVILKLEKGAEPWIIKEHPNQSLQDIQIINDLIERSPESHVAGGAGW</sequence>
<keyword evidence="3" id="KW-1185">Reference proteome</keyword>
<dbReference type="InterPro" id="IPR001909">
    <property type="entry name" value="KRAB"/>
</dbReference>
<dbReference type="GeneID" id="103601806"/>
<gene>
    <name evidence="4" type="primary">LOC103601806</name>
</gene>
<dbReference type="CDD" id="cd07765">
    <property type="entry name" value="KRAB_A-box"/>
    <property type="match status" value="1"/>
</dbReference>
<dbReference type="Pfam" id="PF01352">
    <property type="entry name" value="KRAB"/>
    <property type="match status" value="1"/>
</dbReference>
<dbReference type="InterPro" id="IPR050169">
    <property type="entry name" value="Krueppel_C2H2_ZnF"/>
</dbReference>
<feature type="domain" description="KRAB" evidence="2">
    <location>
        <begin position="51"/>
        <end position="122"/>
    </location>
</feature>
<dbReference type="PROSITE" id="PS50805">
    <property type="entry name" value="KRAB"/>
    <property type="match status" value="1"/>
</dbReference>
<proteinExistence type="predicted"/>
<accession>A0ABM0RV03</accession>
<name>A0ABM0RV03_GALVR</name>
<dbReference type="PANTHER" id="PTHR23232:SF148">
    <property type="entry name" value="KRAB DOMAIN-CONTAINING PROTEIN"/>
    <property type="match status" value="1"/>
</dbReference>
<dbReference type="InterPro" id="IPR036051">
    <property type="entry name" value="KRAB_dom_sf"/>
</dbReference>
<feature type="region of interest" description="Disordered" evidence="1">
    <location>
        <begin position="1"/>
        <end position="25"/>
    </location>
</feature>
<evidence type="ECO:0000256" key="1">
    <source>
        <dbReference type="SAM" id="MobiDB-lite"/>
    </source>
</evidence>
<dbReference type="SUPFAM" id="SSF109640">
    <property type="entry name" value="KRAB domain (Kruppel-associated box)"/>
    <property type="match status" value="1"/>
</dbReference>
<reference evidence="4" key="1">
    <citation type="submission" date="2025-08" db="UniProtKB">
        <authorList>
            <consortium name="RefSeq"/>
        </authorList>
    </citation>
    <scope>IDENTIFICATION</scope>
</reference>
<dbReference type="RefSeq" id="XP_008584444.1">
    <property type="nucleotide sequence ID" value="XM_008586222.1"/>
</dbReference>
<dbReference type="Gene3D" id="6.10.140.140">
    <property type="match status" value="1"/>
</dbReference>
<protein>
    <submittedName>
        <fullName evidence="4">Zinc finger protein 717-like isoform X1</fullName>
    </submittedName>
</protein>
<evidence type="ECO:0000313" key="4">
    <source>
        <dbReference type="RefSeq" id="XP_008584444.1"/>
    </source>
</evidence>
<dbReference type="PANTHER" id="PTHR23232">
    <property type="entry name" value="KRAB DOMAIN C2H2 ZINC FINGER"/>
    <property type="match status" value="1"/>
</dbReference>
<dbReference type="Proteomes" id="UP000694923">
    <property type="component" value="Unplaced"/>
</dbReference>
<evidence type="ECO:0000259" key="2">
    <source>
        <dbReference type="PROSITE" id="PS50805"/>
    </source>
</evidence>